<dbReference type="Pfam" id="PF03431">
    <property type="entry name" value="RNA_replicase_B"/>
    <property type="match status" value="1"/>
</dbReference>
<comment type="cofactor">
    <cofactor evidence="9">
        <name>Mg(2+)</name>
        <dbReference type="ChEBI" id="CHEBI:18420"/>
    </cofactor>
    <text evidence="9">Binds 2 Mg(2+) per subunit.</text>
</comment>
<evidence type="ECO:0000256" key="1">
    <source>
        <dbReference type="ARBA" id="ARBA00012494"/>
    </source>
</evidence>
<evidence type="ECO:0000256" key="3">
    <source>
        <dbReference type="ARBA" id="ARBA00022679"/>
    </source>
</evidence>
<organism evidence="11 12">
    <name type="scientific">ssRNA phage SRR5466725_22</name>
    <dbReference type="NCBI Taxonomy" id="2786421"/>
    <lineage>
        <taxon>Viruses</taxon>
        <taxon>Riboviria</taxon>
        <taxon>Orthornavirae</taxon>
        <taxon>Lenarviricota</taxon>
        <taxon>Leviviricetes</taxon>
        <taxon>Timlovirales</taxon>
        <taxon>Steitzviridae</taxon>
        <taxon>Tuwendivirus</taxon>
        <taxon>Tuwendivirus caenenecus</taxon>
    </lineage>
</organism>
<dbReference type="InterPro" id="IPR007096">
    <property type="entry name" value="RNA-dir_Rpol_cat_phage"/>
</dbReference>
<accession>A0A8S5KZK9</accession>
<name>A0A8S5KZK9_9VIRU</name>
<dbReference type="SUPFAM" id="SSF56672">
    <property type="entry name" value="DNA/RNA polymerases"/>
    <property type="match status" value="1"/>
</dbReference>
<evidence type="ECO:0000259" key="10">
    <source>
        <dbReference type="PROSITE" id="PS50522"/>
    </source>
</evidence>
<dbReference type="InterPro" id="IPR043502">
    <property type="entry name" value="DNA/RNA_pol_sf"/>
</dbReference>
<evidence type="ECO:0000313" key="11">
    <source>
        <dbReference type="EMBL" id="DAD50833.1"/>
    </source>
</evidence>
<evidence type="ECO:0000256" key="4">
    <source>
        <dbReference type="ARBA" id="ARBA00022695"/>
    </source>
</evidence>
<dbReference type="RefSeq" id="YP_010771180.1">
    <property type="nucleotide sequence ID" value="NC_074511.1"/>
</dbReference>
<dbReference type="GO" id="GO:0046872">
    <property type="term" value="F:metal ion binding"/>
    <property type="evidence" value="ECO:0007669"/>
    <property type="project" value="UniProtKB-KW"/>
</dbReference>
<dbReference type="EMBL" id="BK013639">
    <property type="protein sequence ID" value="DAD50833.1"/>
    <property type="molecule type" value="Genomic_RNA"/>
</dbReference>
<keyword evidence="2 11" id="KW-0696">RNA-directed RNA polymerase</keyword>
<evidence type="ECO:0000256" key="7">
    <source>
        <dbReference type="ARBA" id="ARBA00030248"/>
    </source>
</evidence>
<comment type="catalytic activity">
    <reaction evidence="8">
        <text>RNA(n) + a ribonucleoside 5'-triphosphate = RNA(n+1) + diphosphate</text>
        <dbReference type="Rhea" id="RHEA:21248"/>
        <dbReference type="Rhea" id="RHEA-COMP:14527"/>
        <dbReference type="Rhea" id="RHEA-COMP:17342"/>
        <dbReference type="ChEBI" id="CHEBI:33019"/>
        <dbReference type="ChEBI" id="CHEBI:61557"/>
        <dbReference type="ChEBI" id="CHEBI:140395"/>
        <dbReference type="EC" id="2.7.7.48"/>
    </reaction>
</comment>
<keyword evidence="4" id="KW-0548">Nucleotidyltransferase</keyword>
<keyword evidence="9" id="KW-0479">Metal-binding</keyword>
<keyword evidence="12" id="KW-1185">Reference proteome</keyword>
<keyword evidence="3" id="KW-0808">Transferase</keyword>
<keyword evidence="9" id="KW-0460">Magnesium</keyword>
<feature type="domain" description="RdRp catalytic" evidence="10">
    <location>
        <begin position="340"/>
        <end position="488"/>
    </location>
</feature>
<dbReference type="KEGG" id="vg:80400839"/>
<dbReference type="GeneID" id="80400839"/>
<dbReference type="GO" id="GO:0003968">
    <property type="term" value="F:RNA-directed RNA polymerase activity"/>
    <property type="evidence" value="ECO:0007669"/>
    <property type="project" value="UniProtKB-KW"/>
</dbReference>
<protein>
    <recommendedName>
        <fullName evidence="1">RNA-directed RNA polymerase</fullName>
        <ecNumber evidence="1">2.7.7.48</ecNumber>
    </recommendedName>
    <alternativeName>
        <fullName evidence="7">RNA replicase beta chain</fullName>
    </alternativeName>
</protein>
<dbReference type="Proteomes" id="UP000682757">
    <property type="component" value="Segment"/>
</dbReference>
<feature type="binding site" evidence="9">
    <location>
        <position position="456"/>
    </location>
    <ligand>
        <name>Mg(2+)</name>
        <dbReference type="ChEBI" id="CHEBI:18420"/>
        <label>2</label>
    </ligand>
</feature>
<feature type="binding site" evidence="9">
    <location>
        <position position="355"/>
    </location>
    <ligand>
        <name>Mg(2+)</name>
        <dbReference type="ChEBI" id="CHEBI:18420"/>
        <label>2</label>
    </ligand>
</feature>
<evidence type="ECO:0000256" key="6">
    <source>
        <dbReference type="ARBA" id="ARBA00022953"/>
    </source>
</evidence>
<dbReference type="InterPro" id="IPR005093">
    <property type="entry name" value="RNArep_beta"/>
</dbReference>
<keyword evidence="6" id="KW-0693">Viral RNA replication</keyword>
<gene>
    <name evidence="11" type="primary">SRR5466725_22_3</name>
</gene>
<evidence type="ECO:0000256" key="5">
    <source>
        <dbReference type="ARBA" id="ARBA00022741"/>
    </source>
</evidence>
<keyword evidence="5" id="KW-0547">Nucleotide-binding</keyword>
<evidence type="ECO:0000256" key="9">
    <source>
        <dbReference type="PIRSR" id="PIRSR605093-1"/>
    </source>
</evidence>
<evidence type="ECO:0000256" key="8">
    <source>
        <dbReference type="ARBA" id="ARBA00048744"/>
    </source>
</evidence>
<evidence type="ECO:0000313" key="12">
    <source>
        <dbReference type="Proteomes" id="UP000682757"/>
    </source>
</evidence>
<feature type="binding site" evidence="9">
    <location>
        <position position="457"/>
    </location>
    <ligand>
        <name>Mg(2+)</name>
        <dbReference type="ChEBI" id="CHEBI:18420"/>
        <label>2</label>
    </ligand>
</feature>
<dbReference type="GO" id="GO:0039694">
    <property type="term" value="P:viral RNA genome replication"/>
    <property type="evidence" value="ECO:0007669"/>
    <property type="project" value="InterPro"/>
</dbReference>
<proteinExistence type="predicted"/>
<reference evidence="11" key="1">
    <citation type="submission" date="2020-09" db="EMBL/GenBank/DDBJ databases">
        <title>Leviviricetes taxonomy.</title>
        <authorList>
            <person name="Stockdale S.R."/>
            <person name="Callanan J."/>
            <person name="Adriaenssens E.M."/>
            <person name="Kuhn J.H."/>
            <person name="Rumnieks J."/>
            <person name="Shkoporov A."/>
            <person name="Draper L.A."/>
            <person name="Ross P."/>
            <person name="Hill C."/>
        </authorList>
    </citation>
    <scope>NUCLEOTIDE SEQUENCE</scope>
</reference>
<dbReference type="GO" id="GO:0000166">
    <property type="term" value="F:nucleotide binding"/>
    <property type="evidence" value="ECO:0007669"/>
    <property type="project" value="UniProtKB-KW"/>
</dbReference>
<evidence type="ECO:0000256" key="2">
    <source>
        <dbReference type="ARBA" id="ARBA00022484"/>
    </source>
</evidence>
<dbReference type="EC" id="2.7.7.48" evidence="1"/>
<sequence length="650" mass="72618">MLKSYEDSLLLVLRGILEDAARAYPADSDDFGRDFSRILRNVEARGLSVLTLELPALCKHLDRCLDNALWVEPFLPLSRRRGPHSTIPRLFARLWNRVFNDSGCFVDVVDIQAISFLRQLLLFAKKVKLECSPERTLASIRDFYAIEDKMVPPDLDWNGDTFSGGDAKFLNLGDPVGFYPVRGELPLDPGGEPIRASLLKCIQQVADILSCVIGDFDPFDHAPKHGPGVVSDLKGGEFKYSFPSWPDRLEAIFPYADFAFANYALWSDSLPVVEQSRSDPECSSRLIVVPKTQKSPRLIAAEPVAHQWCQQVIWSFFKARYASTFLDRFVSFGDQTGNQDLARLASKESSHWTIDLSSASDRLSCRVVERIFRRIPSLLDALYASRTRYLSQRLDDKSPSIVRLKKFSTMGSACTFPVQSHVFLAIALGSTLFGKGSAVTLKTIMGLAGQVRVFGDDIIVPKEGGRHTVEALGYLGLKVNQEKTYRNGRFRESCGLEAFDGIEISPAYFLRPPSKTNPESIVSAVASSNNFFLKGYWNAASAIEKTMPRGITLPVVGIFSGFVGYSSFCGSDIRPLRKRWNKDLHREEVLVSKADSAVEKQDVSHWGQLLQYFTERPEPDLFWSSGVVGRPRSKLRRGWVSATELGGLTP</sequence>
<dbReference type="PROSITE" id="PS50522">
    <property type="entry name" value="RDRP_PHAGE"/>
    <property type="match status" value="1"/>
</dbReference>